<reference evidence="4" key="1">
    <citation type="submission" date="2017-02" db="UniProtKB">
        <authorList>
            <consortium name="WormBaseParasite"/>
        </authorList>
    </citation>
    <scope>IDENTIFICATION</scope>
</reference>
<dbReference type="AlphaFoldDB" id="A0A0R3S1K9"/>
<evidence type="ECO:0000256" key="2">
    <source>
        <dbReference type="SAM" id="MobiDB-lite"/>
    </source>
</evidence>
<feature type="coiled-coil region" evidence="1">
    <location>
        <begin position="111"/>
        <end position="138"/>
    </location>
</feature>
<name>A0A0R3S1K9_9BILA</name>
<organism evidence="3 4">
    <name type="scientific">Elaeophora elaphi</name>
    <dbReference type="NCBI Taxonomy" id="1147741"/>
    <lineage>
        <taxon>Eukaryota</taxon>
        <taxon>Metazoa</taxon>
        <taxon>Ecdysozoa</taxon>
        <taxon>Nematoda</taxon>
        <taxon>Chromadorea</taxon>
        <taxon>Rhabditida</taxon>
        <taxon>Spirurina</taxon>
        <taxon>Spiruromorpha</taxon>
        <taxon>Filarioidea</taxon>
        <taxon>Onchocercidae</taxon>
        <taxon>Elaeophora</taxon>
    </lineage>
</organism>
<protein>
    <submittedName>
        <fullName evidence="4">Uncharacterized protein</fullName>
    </submittedName>
</protein>
<keyword evidence="3" id="KW-1185">Reference proteome</keyword>
<dbReference type="Proteomes" id="UP000050640">
    <property type="component" value="Unplaced"/>
</dbReference>
<evidence type="ECO:0000313" key="4">
    <source>
        <dbReference type="WBParaSite" id="EEL_0000855501-mRNA-1"/>
    </source>
</evidence>
<sequence length="303" mass="35154">MEEQRRALYSYSWQQSPLNKRGRANPPEEERKIFDDWFEEKADEYFPLIRDQGLDDEIIRAANTSWTSSSPSYNPEMHRALTRVSPKMILGRLQRPKQDQKTLVDDEARKKEEHLANITRYERSLRETRKTIDNIKKEKQKRVMFSQIQRQRLSNSVVFPEQPACSTSSEVSLLQQKPYRFCEKQATERMKKGVSGNKKFESKLKSGSSLSMKRTNCNDIRVYPKQTASLESKQQTSVYHRDDDSDSELLRLALESSPIQKSNSLLRIASNEDELSDEALLAIMISSPVSSPKLKKNKRSIDS</sequence>
<evidence type="ECO:0000313" key="3">
    <source>
        <dbReference type="Proteomes" id="UP000050640"/>
    </source>
</evidence>
<keyword evidence="1" id="KW-0175">Coiled coil</keyword>
<accession>A0A0R3S1K9</accession>
<proteinExistence type="predicted"/>
<feature type="region of interest" description="Disordered" evidence="2">
    <location>
        <begin position="192"/>
        <end position="217"/>
    </location>
</feature>
<dbReference type="WBParaSite" id="EEL_0000855501-mRNA-1">
    <property type="protein sequence ID" value="EEL_0000855501-mRNA-1"/>
    <property type="gene ID" value="EEL_0000855501"/>
</dbReference>
<evidence type="ECO:0000256" key="1">
    <source>
        <dbReference type="SAM" id="Coils"/>
    </source>
</evidence>